<name>A0A9P0XKX3_PIEBR</name>
<protein>
    <recommendedName>
        <fullName evidence="4">Solute carrier family 3 member 2 N-terminal domain-containing protein</fullName>
    </recommendedName>
</protein>
<dbReference type="AlphaFoldDB" id="A0A9P0XKX3"/>
<organism evidence="2 3">
    <name type="scientific">Pieris brassicae</name>
    <name type="common">White butterfly</name>
    <name type="synonym">Large white butterfly</name>
    <dbReference type="NCBI Taxonomy" id="7116"/>
    <lineage>
        <taxon>Eukaryota</taxon>
        <taxon>Metazoa</taxon>
        <taxon>Ecdysozoa</taxon>
        <taxon>Arthropoda</taxon>
        <taxon>Hexapoda</taxon>
        <taxon>Insecta</taxon>
        <taxon>Pterygota</taxon>
        <taxon>Neoptera</taxon>
        <taxon>Endopterygota</taxon>
        <taxon>Lepidoptera</taxon>
        <taxon>Glossata</taxon>
        <taxon>Ditrysia</taxon>
        <taxon>Papilionoidea</taxon>
        <taxon>Pieridae</taxon>
        <taxon>Pierinae</taxon>
        <taxon>Pieris</taxon>
    </lineage>
</organism>
<keyword evidence="1" id="KW-0472">Membrane</keyword>
<reference evidence="2" key="1">
    <citation type="submission" date="2022-05" db="EMBL/GenBank/DDBJ databases">
        <authorList>
            <person name="Okamura Y."/>
        </authorList>
    </citation>
    <scope>NUCLEOTIDE SEQUENCE</scope>
</reference>
<keyword evidence="1" id="KW-0812">Transmembrane</keyword>
<evidence type="ECO:0000313" key="3">
    <source>
        <dbReference type="Proteomes" id="UP001152562"/>
    </source>
</evidence>
<dbReference type="EMBL" id="CALOZG010000086">
    <property type="protein sequence ID" value="CAH4038121.1"/>
    <property type="molecule type" value="Genomic_DNA"/>
</dbReference>
<dbReference type="Proteomes" id="UP001152562">
    <property type="component" value="Unassembled WGS sequence"/>
</dbReference>
<feature type="transmembrane region" description="Helical" evidence="1">
    <location>
        <begin position="37"/>
        <end position="60"/>
    </location>
</feature>
<gene>
    <name evidence="2" type="ORF">PIBRA_LOCUS13722</name>
</gene>
<evidence type="ECO:0008006" key="4">
    <source>
        <dbReference type="Google" id="ProtNLM"/>
    </source>
</evidence>
<evidence type="ECO:0000313" key="2">
    <source>
        <dbReference type="EMBL" id="CAH4038121.1"/>
    </source>
</evidence>
<accession>A0A9P0XKX3</accession>
<keyword evidence="3" id="KW-1185">Reference proteome</keyword>
<sequence>MDPERQPLLQQARRLRPLSYEDVLRTSSQLPWRSARFLIIILFWGTMAMFLSIIVCILLTSACSISGNGPSVPPVHLTFAPLISRTMH</sequence>
<keyword evidence="1" id="KW-1133">Transmembrane helix</keyword>
<comment type="caution">
    <text evidence="2">The sequence shown here is derived from an EMBL/GenBank/DDBJ whole genome shotgun (WGS) entry which is preliminary data.</text>
</comment>
<proteinExistence type="predicted"/>
<evidence type="ECO:0000256" key="1">
    <source>
        <dbReference type="SAM" id="Phobius"/>
    </source>
</evidence>